<reference evidence="5" key="1">
    <citation type="journal article" date="2019" name="Int. J. Syst. Evol. Microbiol.">
        <title>The Global Catalogue of Microorganisms (GCM) 10K type strain sequencing project: providing services to taxonomists for standard genome sequencing and annotation.</title>
        <authorList>
            <consortium name="The Broad Institute Genomics Platform"/>
            <consortium name="The Broad Institute Genome Sequencing Center for Infectious Disease"/>
            <person name="Wu L."/>
            <person name="Ma J."/>
        </authorList>
    </citation>
    <scope>NUCLEOTIDE SEQUENCE [LARGE SCALE GENOMIC DNA]</scope>
    <source>
        <strain evidence="5">JCM 31696</strain>
    </source>
</reference>
<feature type="domain" description="Acyl-CoA dehydrogenase/oxidase N-terminal" evidence="3">
    <location>
        <begin position="12"/>
        <end position="72"/>
    </location>
</feature>
<evidence type="ECO:0000259" key="3">
    <source>
        <dbReference type="Pfam" id="PF02771"/>
    </source>
</evidence>
<dbReference type="InterPro" id="IPR037069">
    <property type="entry name" value="AcylCoA_DH/ox_N_sf"/>
</dbReference>
<keyword evidence="2" id="KW-0560">Oxidoreductase</keyword>
<feature type="non-terminal residue" evidence="4">
    <location>
        <position position="73"/>
    </location>
</feature>
<evidence type="ECO:0000313" key="4">
    <source>
        <dbReference type="EMBL" id="MFD0851612.1"/>
    </source>
</evidence>
<dbReference type="InterPro" id="IPR013786">
    <property type="entry name" value="AcylCoA_DH/ox_N"/>
</dbReference>
<dbReference type="PANTHER" id="PTHR42807">
    <property type="entry name" value="GLUTARYL-COA DEHYDROGENASE, MITOCHONDRIAL"/>
    <property type="match status" value="1"/>
</dbReference>
<dbReference type="PANTHER" id="PTHR42807:SF1">
    <property type="entry name" value="GLUTARYL-COA DEHYDROGENASE, MITOCHONDRIAL"/>
    <property type="match status" value="1"/>
</dbReference>
<organism evidence="4 5">
    <name type="scientific">Actinomadura adrarensis</name>
    <dbReference type="NCBI Taxonomy" id="1819600"/>
    <lineage>
        <taxon>Bacteria</taxon>
        <taxon>Bacillati</taxon>
        <taxon>Actinomycetota</taxon>
        <taxon>Actinomycetes</taxon>
        <taxon>Streptosporangiales</taxon>
        <taxon>Thermomonosporaceae</taxon>
        <taxon>Actinomadura</taxon>
    </lineage>
</organism>
<dbReference type="Gene3D" id="1.10.540.10">
    <property type="entry name" value="Acyl-CoA dehydrogenase/oxidase, N-terminal domain"/>
    <property type="match status" value="1"/>
</dbReference>
<dbReference type="Proteomes" id="UP001597083">
    <property type="component" value="Unassembled WGS sequence"/>
</dbReference>
<dbReference type="InterPro" id="IPR052033">
    <property type="entry name" value="Glutaryl-CoA_DH_mitochondrial"/>
</dbReference>
<evidence type="ECO:0000313" key="5">
    <source>
        <dbReference type="Proteomes" id="UP001597083"/>
    </source>
</evidence>
<evidence type="ECO:0000256" key="1">
    <source>
        <dbReference type="ARBA" id="ARBA00022946"/>
    </source>
</evidence>
<dbReference type="EMBL" id="JBHTIR010000630">
    <property type="protein sequence ID" value="MFD0851612.1"/>
    <property type="molecule type" value="Genomic_DNA"/>
</dbReference>
<comment type="caution">
    <text evidence="4">The sequence shown here is derived from an EMBL/GenBank/DDBJ whole genome shotgun (WGS) entry which is preliminary data.</text>
</comment>
<proteinExistence type="predicted"/>
<sequence length="73" mass="7906">MDLLRVDDRLADEERLIRDTVRDFVAERIEGSVAGWFEAGTFPARELGPELGKLGVLGMHLKGYGCAGTSAVA</sequence>
<protein>
    <submittedName>
        <fullName evidence="4">Acyl-CoA dehydrogenase family protein</fullName>
    </submittedName>
</protein>
<dbReference type="SUPFAM" id="SSF56645">
    <property type="entry name" value="Acyl-CoA dehydrogenase NM domain-like"/>
    <property type="match status" value="1"/>
</dbReference>
<gene>
    <name evidence="4" type="ORF">ACFQ07_05250</name>
</gene>
<keyword evidence="1" id="KW-0809">Transit peptide</keyword>
<dbReference type="InterPro" id="IPR009100">
    <property type="entry name" value="AcylCoA_DH/oxidase_NM_dom_sf"/>
</dbReference>
<accession>A0ABW3CDJ3</accession>
<keyword evidence="5" id="KW-1185">Reference proteome</keyword>
<dbReference type="Pfam" id="PF02771">
    <property type="entry name" value="Acyl-CoA_dh_N"/>
    <property type="match status" value="1"/>
</dbReference>
<name>A0ABW3CDJ3_9ACTN</name>
<evidence type="ECO:0000256" key="2">
    <source>
        <dbReference type="ARBA" id="ARBA00023002"/>
    </source>
</evidence>